<sequence>MDMRKPSSLLGSKSGSRPGLGGLMFPKPAGQSNGLTRQKAERFKPDDFSLPVLVEENADGTGAPEHFQMLLTLYRQVDFSIAWSARDISRIPLVLSHNVVLSDDEMSYSESDTGSVSSEGDRSHDDATGDAGRDQGHELSSSDESSADDTGIPSYLAAAPMHTRTDEHNVDDDDEYSSHFVALPRNVLPCSLDPGYVCFSISNGRRILDCLREQPEVTITYVSLQEMDADRFMQLQALNEHIDDQINILHEFDLSTIRAQHVQAPIISPADVAFEGRVEEFIPVADHTLCIVKICASYVNRNVVPKGKDKRSRGFSIAL</sequence>
<reference evidence="3 4" key="1">
    <citation type="journal article" date="2018" name="PLoS ONE">
        <title>The draft genome of Kipferlia bialata reveals reductive genome evolution in fornicate parasites.</title>
        <authorList>
            <person name="Tanifuji G."/>
            <person name="Takabayashi S."/>
            <person name="Kume K."/>
            <person name="Takagi M."/>
            <person name="Nakayama T."/>
            <person name="Kamikawa R."/>
            <person name="Inagaki Y."/>
            <person name="Hashimoto T."/>
        </authorList>
    </citation>
    <scope>NUCLEOTIDE SEQUENCE [LARGE SCALE GENOMIC DNA]</scope>
    <source>
        <strain evidence="3">NY0173</strain>
    </source>
</reference>
<name>A0A9K3CXC5_9EUKA</name>
<feature type="region of interest" description="Disordered" evidence="1">
    <location>
        <begin position="106"/>
        <end position="153"/>
    </location>
</feature>
<dbReference type="InterPro" id="IPR002563">
    <property type="entry name" value="Flavin_Rdtase-like_dom"/>
</dbReference>
<evidence type="ECO:0000259" key="2">
    <source>
        <dbReference type="Pfam" id="PF01613"/>
    </source>
</evidence>
<dbReference type="Proteomes" id="UP000265618">
    <property type="component" value="Unassembled WGS sequence"/>
</dbReference>
<comment type="caution">
    <text evidence="3">The sequence shown here is derived from an EMBL/GenBank/DDBJ whole genome shotgun (WGS) entry which is preliminary data.</text>
</comment>
<evidence type="ECO:0000313" key="3">
    <source>
        <dbReference type="EMBL" id="GIQ85044.1"/>
    </source>
</evidence>
<gene>
    <name evidence="3" type="ORF">KIPB_006654</name>
</gene>
<feature type="region of interest" description="Disordered" evidence="1">
    <location>
        <begin position="1"/>
        <end position="36"/>
    </location>
</feature>
<keyword evidence="4" id="KW-1185">Reference proteome</keyword>
<feature type="compositionally biased region" description="Low complexity" evidence="1">
    <location>
        <begin position="1"/>
        <end position="17"/>
    </location>
</feature>
<organism evidence="3 4">
    <name type="scientific">Kipferlia bialata</name>
    <dbReference type="NCBI Taxonomy" id="797122"/>
    <lineage>
        <taxon>Eukaryota</taxon>
        <taxon>Metamonada</taxon>
        <taxon>Carpediemonas-like organisms</taxon>
        <taxon>Kipferlia</taxon>
    </lineage>
</organism>
<feature type="compositionally biased region" description="Basic and acidic residues" evidence="1">
    <location>
        <begin position="119"/>
        <end position="137"/>
    </location>
</feature>
<dbReference type="GO" id="GO:0010181">
    <property type="term" value="F:FMN binding"/>
    <property type="evidence" value="ECO:0007669"/>
    <property type="project" value="InterPro"/>
</dbReference>
<accession>A0A9K3CXC5</accession>
<evidence type="ECO:0000256" key="1">
    <source>
        <dbReference type="SAM" id="MobiDB-lite"/>
    </source>
</evidence>
<dbReference type="SUPFAM" id="SSF50475">
    <property type="entry name" value="FMN-binding split barrel"/>
    <property type="match status" value="1"/>
</dbReference>
<proteinExistence type="predicted"/>
<protein>
    <recommendedName>
        <fullName evidence="2">Flavin reductase like domain-containing protein</fullName>
    </recommendedName>
</protein>
<dbReference type="EMBL" id="BDIP01001739">
    <property type="protein sequence ID" value="GIQ85044.1"/>
    <property type="molecule type" value="Genomic_DNA"/>
</dbReference>
<feature type="compositionally biased region" description="Polar residues" evidence="1">
    <location>
        <begin position="108"/>
        <end position="118"/>
    </location>
</feature>
<evidence type="ECO:0000313" key="4">
    <source>
        <dbReference type="Proteomes" id="UP000265618"/>
    </source>
</evidence>
<feature type="domain" description="Flavin reductase like" evidence="2">
    <location>
        <begin position="187"/>
        <end position="303"/>
    </location>
</feature>
<dbReference type="AlphaFoldDB" id="A0A9K3CXC5"/>
<dbReference type="Pfam" id="PF01613">
    <property type="entry name" value="Flavin_Reduct"/>
    <property type="match status" value="1"/>
</dbReference>
<dbReference type="InterPro" id="IPR012349">
    <property type="entry name" value="Split_barrel_FMN-bd"/>
</dbReference>
<dbReference type="Gene3D" id="2.30.110.10">
    <property type="entry name" value="Electron Transport, Fmn-binding Protein, Chain A"/>
    <property type="match status" value="1"/>
</dbReference>